<proteinExistence type="predicted"/>
<evidence type="ECO:0000313" key="2">
    <source>
        <dbReference type="Proteomes" id="UP000187495"/>
    </source>
</evidence>
<keyword evidence="2" id="KW-1185">Reference proteome</keyword>
<dbReference type="EMBL" id="FTNU01000024">
    <property type="protein sequence ID" value="SIS08164.1"/>
    <property type="molecule type" value="Genomic_DNA"/>
</dbReference>
<organism evidence="1 2">
    <name type="scientific">Moraxella cuniculi DSM 21768</name>
    <dbReference type="NCBI Taxonomy" id="1122245"/>
    <lineage>
        <taxon>Bacteria</taxon>
        <taxon>Pseudomonadati</taxon>
        <taxon>Pseudomonadota</taxon>
        <taxon>Gammaproteobacteria</taxon>
        <taxon>Moraxellales</taxon>
        <taxon>Moraxellaceae</taxon>
        <taxon>Moraxella</taxon>
    </lineage>
</organism>
<dbReference type="AlphaFoldDB" id="A0A1N7G6P1"/>
<dbReference type="RefSeq" id="WP_076556150.1">
    <property type="nucleotide sequence ID" value="NZ_FTNU01000024.1"/>
</dbReference>
<sequence length="89" mass="10169">MSCDCLSTVPKNIIANRKAQGIEIVGTPHIEFKNYFKGDFYYDAVAIDVRYSVTYLKRNGELGTKKVKRPLIPRYCPFCGTKYIPDDRG</sequence>
<name>A0A1N7G6P1_9GAMM</name>
<gene>
    <name evidence="1" type="ORF">SAMN02745664_12410</name>
</gene>
<evidence type="ECO:0000313" key="1">
    <source>
        <dbReference type="EMBL" id="SIS08164.1"/>
    </source>
</evidence>
<dbReference type="Proteomes" id="UP000187495">
    <property type="component" value="Unassembled WGS sequence"/>
</dbReference>
<reference evidence="2" key="1">
    <citation type="submission" date="2017-01" db="EMBL/GenBank/DDBJ databases">
        <authorList>
            <person name="Varghese N."/>
            <person name="Submissions S."/>
        </authorList>
    </citation>
    <scope>NUCLEOTIDE SEQUENCE [LARGE SCALE GENOMIC DNA]</scope>
    <source>
        <strain evidence="2">DSM 21768</strain>
    </source>
</reference>
<accession>A0A1N7G6P1</accession>
<protein>
    <submittedName>
        <fullName evidence="1">Uncharacterized protein</fullName>
    </submittedName>
</protein>
<dbReference type="STRING" id="34061.B0189_08550"/>